<evidence type="ECO:0000256" key="1">
    <source>
        <dbReference type="SAM" id="Phobius"/>
    </source>
</evidence>
<accession>A0A073JUE0</accession>
<dbReference type="EMBL" id="JOTN01000022">
    <property type="protein sequence ID" value="KEK17796.1"/>
    <property type="molecule type" value="Genomic_DNA"/>
</dbReference>
<keyword evidence="3" id="KW-1185">Reference proteome</keyword>
<dbReference type="RefSeq" id="WP_034642521.1">
    <property type="nucleotide sequence ID" value="NZ_CBCSJC010000005.1"/>
</dbReference>
<feature type="transmembrane region" description="Helical" evidence="1">
    <location>
        <begin position="30"/>
        <end position="47"/>
    </location>
</feature>
<keyword evidence="1" id="KW-0472">Membrane</keyword>
<name>A0A073JUE0_9BACI</name>
<feature type="transmembrane region" description="Helical" evidence="1">
    <location>
        <begin position="6"/>
        <end position="23"/>
    </location>
</feature>
<gene>
    <name evidence="2" type="ORF">BAMA_11225</name>
</gene>
<organism evidence="2 3">
    <name type="scientific">Bacillus manliponensis</name>
    <dbReference type="NCBI Taxonomy" id="574376"/>
    <lineage>
        <taxon>Bacteria</taxon>
        <taxon>Bacillati</taxon>
        <taxon>Bacillota</taxon>
        <taxon>Bacilli</taxon>
        <taxon>Bacillales</taxon>
        <taxon>Bacillaceae</taxon>
        <taxon>Bacillus</taxon>
        <taxon>Bacillus cereus group</taxon>
    </lineage>
</organism>
<sequence length="83" mass="9446">MEWLFGVIGICSVILLLLFPVGVVSVGTNLFFMFLILSTMLAIMILMQRNRPIFFFCIAVMVIILLQIIALFLYPEVTNAFKI</sequence>
<dbReference type="OrthoDB" id="2890395at2"/>
<evidence type="ECO:0000313" key="2">
    <source>
        <dbReference type="EMBL" id="KEK17796.1"/>
    </source>
</evidence>
<comment type="caution">
    <text evidence="2">The sequence shown here is derived from an EMBL/GenBank/DDBJ whole genome shotgun (WGS) entry which is preliminary data.</text>
</comment>
<dbReference type="AlphaFoldDB" id="A0A073JUE0"/>
<reference evidence="2 3" key="1">
    <citation type="submission" date="2014-06" db="EMBL/GenBank/DDBJ databases">
        <title>Draft genome sequence of Bacillus manliponensis JCM 15802 (MCCC 1A00708).</title>
        <authorList>
            <person name="Lai Q."/>
            <person name="Liu Y."/>
            <person name="Shao Z."/>
        </authorList>
    </citation>
    <scope>NUCLEOTIDE SEQUENCE [LARGE SCALE GENOMIC DNA]</scope>
    <source>
        <strain evidence="2 3">JCM 15802</strain>
    </source>
</reference>
<protein>
    <submittedName>
        <fullName evidence="2">Uncharacterized protein</fullName>
    </submittedName>
</protein>
<proteinExistence type="predicted"/>
<dbReference type="Proteomes" id="UP000027822">
    <property type="component" value="Unassembled WGS sequence"/>
</dbReference>
<keyword evidence="1" id="KW-1133">Transmembrane helix</keyword>
<evidence type="ECO:0000313" key="3">
    <source>
        <dbReference type="Proteomes" id="UP000027822"/>
    </source>
</evidence>
<feature type="transmembrane region" description="Helical" evidence="1">
    <location>
        <begin position="53"/>
        <end position="74"/>
    </location>
</feature>
<keyword evidence="1" id="KW-0812">Transmembrane</keyword>